<evidence type="ECO:0000313" key="2">
    <source>
        <dbReference type="EMBL" id="KKK38935.1"/>
    </source>
</evidence>
<accession>A0A0M2T287</accession>
<dbReference type="InterPro" id="IPR021214">
    <property type="entry name" value="DUF2568"/>
</dbReference>
<proteinExistence type="predicted"/>
<evidence type="ECO:0000313" key="3">
    <source>
        <dbReference type="Proteomes" id="UP000034166"/>
    </source>
</evidence>
<reference evidence="2 3" key="1">
    <citation type="submission" date="2015-04" db="EMBL/GenBank/DDBJ databases">
        <title>Taxonomic description and genome sequence of Bacillus campisalis sp. nov., a novel member of the genus Bacillus isolated from solar saltern.</title>
        <authorList>
            <person name="Mathan Kumar R."/>
            <person name="Kaur G."/>
            <person name="Kumar A."/>
            <person name="Singh N.K."/>
            <person name="Kaur N."/>
            <person name="Kumar N."/>
            <person name="Mayilraj S."/>
        </authorList>
    </citation>
    <scope>NUCLEOTIDE SEQUENCE [LARGE SCALE GENOMIC DNA]</scope>
    <source>
        <strain evidence="2 3">SA2-6</strain>
    </source>
</reference>
<organism evidence="2 3">
    <name type="scientific">Mesobacillus campisalis</name>
    <dbReference type="NCBI Taxonomy" id="1408103"/>
    <lineage>
        <taxon>Bacteria</taxon>
        <taxon>Bacillati</taxon>
        <taxon>Bacillota</taxon>
        <taxon>Bacilli</taxon>
        <taxon>Bacillales</taxon>
        <taxon>Bacillaceae</taxon>
        <taxon>Mesobacillus</taxon>
    </lineage>
</organism>
<dbReference type="RefSeq" id="WP_046522869.1">
    <property type="nucleotide sequence ID" value="NZ_LAYY01000005.1"/>
</dbReference>
<protein>
    <recommendedName>
        <fullName evidence="4">DUF2568 domain-containing protein</fullName>
    </recommendedName>
</protein>
<dbReference type="Pfam" id="PF10823">
    <property type="entry name" value="DUF2568"/>
    <property type="match status" value="1"/>
</dbReference>
<evidence type="ECO:0000256" key="1">
    <source>
        <dbReference type="SAM" id="Phobius"/>
    </source>
</evidence>
<feature type="transmembrane region" description="Helical" evidence="1">
    <location>
        <begin position="5"/>
        <end position="24"/>
    </location>
</feature>
<sequence>MLMNLALRFVLEVCALIALSYWGFQTGKGYFFKFGLGIGSPLLIAIIWGVFGSPASPIPVHGFIRLLLEIAIFGLSIIALYAAGHPSLALIFTILVVINRILMTIWNQ</sequence>
<dbReference type="EMBL" id="LAYY01000005">
    <property type="protein sequence ID" value="KKK38935.1"/>
    <property type="molecule type" value="Genomic_DNA"/>
</dbReference>
<dbReference type="PATRIC" id="fig|1408103.3.peg.1394"/>
<gene>
    <name evidence="2" type="ORF">WQ57_06190</name>
</gene>
<dbReference type="Proteomes" id="UP000034166">
    <property type="component" value="Unassembled WGS sequence"/>
</dbReference>
<dbReference type="AlphaFoldDB" id="A0A0M2T287"/>
<comment type="caution">
    <text evidence="2">The sequence shown here is derived from an EMBL/GenBank/DDBJ whole genome shotgun (WGS) entry which is preliminary data.</text>
</comment>
<keyword evidence="1" id="KW-1133">Transmembrane helix</keyword>
<keyword evidence="1" id="KW-0812">Transmembrane</keyword>
<keyword evidence="1" id="KW-0472">Membrane</keyword>
<evidence type="ECO:0008006" key="4">
    <source>
        <dbReference type="Google" id="ProtNLM"/>
    </source>
</evidence>
<keyword evidence="3" id="KW-1185">Reference proteome</keyword>
<feature type="transmembrane region" description="Helical" evidence="1">
    <location>
        <begin position="30"/>
        <end position="51"/>
    </location>
</feature>
<feature type="transmembrane region" description="Helical" evidence="1">
    <location>
        <begin position="63"/>
        <end position="82"/>
    </location>
</feature>
<name>A0A0M2T287_9BACI</name>